<dbReference type="EMBL" id="GBXM01053737">
    <property type="protein sequence ID" value="JAH54840.1"/>
    <property type="molecule type" value="Transcribed_RNA"/>
</dbReference>
<name>A0A0E9TPR1_ANGAN</name>
<organism evidence="1">
    <name type="scientific">Anguilla anguilla</name>
    <name type="common">European freshwater eel</name>
    <name type="synonym">Muraena anguilla</name>
    <dbReference type="NCBI Taxonomy" id="7936"/>
    <lineage>
        <taxon>Eukaryota</taxon>
        <taxon>Metazoa</taxon>
        <taxon>Chordata</taxon>
        <taxon>Craniata</taxon>
        <taxon>Vertebrata</taxon>
        <taxon>Euteleostomi</taxon>
        <taxon>Actinopterygii</taxon>
        <taxon>Neopterygii</taxon>
        <taxon>Teleostei</taxon>
        <taxon>Anguilliformes</taxon>
        <taxon>Anguillidae</taxon>
        <taxon>Anguilla</taxon>
    </lineage>
</organism>
<evidence type="ECO:0000313" key="1">
    <source>
        <dbReference type="EMBL" id="JAH54840.1"/>
    </source>
</evidence>
<protein>
    <submittedName>
        <fullName evidence="1">Uncharacterized protein</fullName>
    </submittedName>
</protein>
<dbReference type="AlphaFoldDB" id="A0A0E9TPR1"/>
<accession>A0A0E9TPR1</accession>
<reference evidence="1" key="2">
    <citation type="journal article" date="2015" name="Fish Shellfish Immunol.">
        <title>Early steps in the European eel (Anguilla anguilla)-Vibrio vulnificus interaction in the gills: Role of the RtxA13 toxin.</title>
        <authorList>
            <person name="Callol A."/>
            <person name="Pajuelo D."/>
            <person name="Ebbesson L."/>
            <person name="Teles M."/>
            <person name="MacKenzie S."/>
            <person name="Amaro C."/>
        </authorList>
    </citation>
    <scope>NUCLEOTIDE SEQUENCE</scope>
</reference>
<sequence length="26" mass="3228">MVRFLFLYITVELFRDETDFNLVKSM</sequence>
<reference evidence="1" key="1">
    <citation type="submission" date="2014-11" db="EMBL/GenBank/DDBJ databases">
        <authorList>
            <person name="Amaro Gonzalez C."/>
        </authorList>
    </citation>
    <scope>NUCLEOTIDE SEQUENCE</scope>
</reference>
<proteinExistence type="predicted"/>